<evidence type="ECO:0000256" key="6">
    <source>
        <dbReference type="ARBA" id="ARBA00022618"/>
    </source>
</evidence>
<evidence type="ECO:0000313" key="18">
    <source>
        <dbReference type="EMBL" id="VYT95351.1"/>
    </source>
</evidence>
<keyword evidence="12 16" id="KW-0560">Oxidoreductase</keyword>
<dbReference type="NCBIfam" id="NF010480">
    <property type="entry name" value="PRK13905.1"/>
    <property type="match status" value="1"/>
</dbReference>
<dbReference type="GO" id="GO:0009252">
    <property type="term" value="P:peptidoglycan biosynthetic process"/>
    <property type="evidence" value="ECO:0007669"/>
    <property type="project" value="UniProtKB-UniRule"/>
</dbReference>
<dbReference type="NCBIfam" id="TIGR00179">
    <property type="entry name" value="murB"/>
    <property type="match status" value="1"/>
</dbReference>
<protein>
    <recommendedName>
        <fullName evidence="16">UDP-N-acetylenolpyruvoylglucosamine reductase</fullName>
        <ecNumber evidence="16">1.3.1.98</ecNumber>
    </recommendedName>
    <alternativeName>
        <fullName evidence="16">UDP-N-acetylmuramate dehydrogenase</fullName>
    </alternativeName>
</protein>
<dbReference type="EC" id="1.3.1.98" evidence="16"/>
<evidence type="ECO:0000256" key="1">
    <source>
        <dbReference type="ARBA" id="ARBA00001974"/>
    </source>
</evidence>
<evidence type="ECO:0000256" key="13">
    <source>
        <dbReference type="ARBA" id="ARBA00023306"/>
    </source>
</evidence>
<dbReference type="HAMAP" id="MF_00037">
    <property type="entry name" value="MurB"/>
    <property type="match status" value="1"/>
</dbReference>
<comment type="cofactor">
    <cofactor evidence="1 16">
        <name>FAD</name>
        <dbReference type="ChEBI" id="CHEBI:57692"/>
    </cofactor>
</comment>
<dbReference type="InterPro" id="IPR036635">
    <property type="entry name" value="MurB_C_sf"/>
</dbReference>
<comment type="similarity">
    <text evidence="16">Belongs to the MurB family.</text>
</comment>
<feature type="domain" description="FAD-binding PCMH-type" evidence="17">
    <location>
        <begin position="37"/>
        <end position="203"/>
    </location>
</feature>
<dbReference type="InterPro" id="IPR016169">
    <property type="entry name" value="FAD-bd_PCMH_sub2"/>
</dbReference>
<keyword evidence="8 16" id="KW-0274">FAD</keyword>
<dbReference type="InterPro" id="IPR003170">
    <property type="entry name" value="MurB"/>
</dbReference>
<comment type="subcellular location">
    <subcellularLocation>
        <location evidence="3 16">Cytoplasm</location>
    </subcellularLocation>
</comment>
<dbReference type="InterPro" id="IPR016166">
    <property type="entry name" value="FAD-bd_PCMH"/>
</dbReference>
<keyword evidence="13 16" id="KW-0131">Cell cycle</keyword>
<keyword evidence="6 16" id="KW-0132">Cell division</keyword>
<dbReference type="PANTHER" id="PTHR21071">
    <property type="entry name" value="UDP-N-ACETYLENOLPYRUVOYLGLUCOSAMINE REDUCTASE"/>
    <property type="match status" value="1"/>
</dbReference>
<evidence type="ECO:0000256" key="9">
    <source>
        <dbReference type="ARBA" id="ARBA00022857"/>
    </source>
</evidence>
<proteinExistence type="inferred from homology"/>
<dbReference type="Gene3D" id="3.90.78.10">
    <property type="entry name" value="UDP-N-acetylenolpyruvoylglucosamine reductase, C-terminal domain"/>
    <property type="match status" value="1"/>
</dbReference>
<evidence type="ECO:0000256" key="3">
    <source>
        <dbReference type="ARBA" id="ARBA00004496"/>
    </source>
</evidence>
<keyword evidence="14 16" id="KW-0961">Cell wall biogenesis/degradation</keyword>
<dbReference type="PANTHER" id="PTHR21071:SF4">
    <property type="entry name" value="UDP-N-ACETYLENOLPYRUVOYLGLUCOSAMINE REDUCTASE"/>
    <property type="match status" value="1"/>
</dbReference>
<dbReference type="SUPFAM" id="SSF56176">
    <property type="entry name" value="FAD-binding/transporter-associated domain-like"/>
    <property type="match status" value="1"/>
</dbReference>
<accession>A0A6N3AUM5</accession>
<keyword evidence="10 16" id="KW-0133">Cell shape</keyword>
<dbReference type="GO" id="GO:0008762">
    <property type="term" value="F:UDP-N-acetylmuramate dehydrogenase activity"/>
    <property type="evidence" value="ECO:0007669"/>
    <property type="project" value="UniProtKB-UniRule"/>
</dbReference>
<gene>
    <name evidence="16 18" type="primary">murB</name>
    <name evidence="18" type="ORF">VRLFYP33_00870</name>
</gene>
<dbReference type="GO" id="GO:0071949">
    <property type="term" value="F:FAD binding"/>
    <property type="evidence" value="ECO:0007669"/>
    <property type="project" value="InterPro"/>
</dbReference>
<evidence type="ECO:0000256" key="4">
    <source>
        <dbReference type="ARBA" id="ARBA00004752"/>
    </source>
</evidence>
<sequence length="312" mass="33278">MKKINSNLQDLYTDLQHLVAPGSLCCDEPLSAHTTFKIGGPADIFVTPQTMLQLSQVLAAIHKAGVPLTVLGSGSNVLVLDGGIRGVVLSLSDMRETMAAIDGVLTISAGYMLKDASEFAYAAGLTGLEFAIGIPGTLGGAVFMNAGAYGGEMCQVVTKVRAVDMAGQVREYSAEELAFAYRHSRFHESHEIIGEVDIRLKDGDKDEILALMEDFTQRRESKQPLEYASAGSTFKRPPGYFAGTLIEQTGLKGLAVGDAEVSQKHAGFVINKGQASAEDVLNLIHSVQARVAEAHGVNLETEVRIIGEKAQK</sequence>
<evidence type="ECO:0000259" key="17">
    <source>
        <dbReference type="PROSITE" id="PS51387"/>
    </source>
</evidence>
<comment type="function">
    <text evidence="2 16">Cell wall formation.</text>
</comment>
<dbReference type="RefSeq" id="WP_021841890.1">
    <property type="nucleotide sequence ID" value="NZ_CACRUX010000037.1"/>
</dbReference>
<dbReference type="EMBL" id="CACRUX010000037">
    <property type="protein sequence ID" value="VYT95351.1"/>
    <property type="molecule type" value="Genomic_DNA"/>
</dbReference>
<dbReference type="Gene3D" id="3.30.43.10">
    <property type="entry name" value="Uridine Diphospho-n-acetylenolpyruvylglucosamine Reductase, domain 2"/>
    <property type="match status" value="1"/>
</dbReference>
<dbReference type="UniPathway" id="UPA00219"/>
<evidence type="ECO:0000256" key="7">
    <source>
        <dbReference type="ARBA" id="ARBA00022630"/>
    </source>
</evidence>
<dbReference type="Pfam" id="PF01565">
    <property type="entry name" value="FAD_binding_4"/>
    <property type="match status" value="1"/>
</dbReference>
<dbReference type="Gene3D" id="3.30.465.10">
    <property type="match status" value="1"/>
</dbReference>
<keyword evidence="9 16" id="KW-0521">NADP</keyword>
<keyword evidence="7 16" id="KW-0285">Flavoprotein</keyword>
<evidence type="ECO:0000256" key="15">
    <source>
        <dbReference type="ARBA" id="ARBA00048914"/>
    </source>
</evidence>
<feature type="active site" description="Proton donor" evidence="16">
    <location>
        <position position="232"/>
    </location>
</feature>
<dbReference type="SUPFAM" id="SSF56194">
    <property type="entry name" value="Uridine diphospho-N-Acetylenolpyruvylglucosamine reductase, MurB, C-terminal domain"/>
    <property type="match status" value="1"/>
</dbReference>
<dbReference type="GO" id="GO:0008360">
    <property type="term" value="P:regulation of cell shape"/>
    <property type="evidence" value="ECO:0007669"/>
    <property type="project" value="UniProtKB-KW"/>
</dbReference>
<evidence type="ECO:0000256" key="16">
    <source>
        <dbReference type="HAMAP-Rule" id="MF_00037"/>
    </source>
</evidence>
<organism evidence="18">
    <name type="scientific">Veillonella ratti</name>
    <dbReference type="NCBI Taxonomy" id="103892"/>
    <lineage>
        <taxon>Bacteria</taxon>
        <taxon>Bacillati</taxon>
        <taxon>Bacillota</taxon>
        <taxon>Negativicutes</taxon>
        <taxon>Veillonellales</taxon>
        <taxon>Veillonellaceae</taxon>
        <taxon>Veillonella</taxon>
    </lineage>
</organism>
<dbReference type="InterPro" id="IPR016167">
    <property type="entry name" value="FAD-bd_PCMH_sub1"/>
</dbReference>
<dbReference type="AlphaFoldDB" id="A0A6N3AUM5"/>
<evidence type="ECO:0000256" key="14">
    <source>
        <dbReference type="ARBA" id="ARBA00023316"/>
    </source>
</evidence>
<dbReference type="GO" id="GO:0005829">
    <property type="term" value="C:cytosol"/>
    <property type="evidence" value="ECO:0007669"/>
    <property type="project" value="TreeGrafter"/>
</dbReference>
<evidence type="ECO:0000256" key="10">
    <source>
        <dbReference type="ARBA" id="ARBA00022960"/>
    </source>
</evidence>
<reference evidence="18" key="1">
    <citation type="submission" date="2019-11" db="EMBL/GenBank/DDBJ databases">
        <authorList>
            <person name="Feng L."/>
        </authorList>
    </citation>
    <scope>NUCLEOTIDE SEQUENCE</scope>
    <source>
        <strain evidence="18">VrattiLFYP33</strain>
    </source>
</reference>
<dbReference type="InterPro" id="IPR011601">
    <property type="entry name" value="MurB_C"/>
</dbReference>
<dbReference type="GO" id="GO:0051301">
    <property type="term" value="P:cell division"/>
    <property type="evidence" value="ECO:0007669"/>
    <property type="project" value="UniProtKB-KW"/>
</dbReference>
<feature type="active site" evidence="16">
    <location>
        <position position="182"/>
    </location>
</feature>
<dbReference type="PROSITE" id="PS51387">
    <property type="entry name" value="FAD_PCMH"/>
    <property type="match status" value="1"/>
</dbReference>
<comment type="pathway">
    <text evidence="4 16">Cell wall biogenesis; peptidoglycan biosynthesis.</text>
</comment>
<feature type="active site" evidence="16">
    <location>
        <position position="302"/>
    </location>
</feature>
<evidence type="ECO:0000256" key="5">
    <source>
        <dbReference type="ARBA" id="ARBA00022490"/>
    </source>
</evidence>
<dbReference type="InterPro" id="IPR006094">
    <property type="entry name" value="Oxid_FAD_bind_N"/>
</dbReference>
<dbReference type="InterPro" id="IPR036318">
    <property type="entry name" value="FAD-bd_PCMH-like_sf"/>
</dbReference>
<evidence type="ECO:0000256" key="8">
    <source>
        <dbReference type="ARBA" id="ARBA00022827"/>
    </source>
</evidence>
<name>A0A6N3AUM5_9FIRM</name>
<dbReference type="GO" id="GO:0071555">
    <property type="term" value="P:cell wall organization"/>
    <property type="evidence" value="ECO:0007669"/>
    <property type="project" value="UniProtKB-KW"/>
</dbReference>
<keyword evidence="11 16" id="KW-0573">Peptidoglycan synthesis</keyword>
<dbReference type="Pfam" id="PF02873">
    <property type="entry name" value="MurB_C"/>
    <property type="match status" value="1"/>
</dbReference>
<evidence type="ECO:0000256" key="11">
    <source>
        <dbReference type="ARBA" id="ARBA00022984"/>
    </source>
</evidence>
<evidence type="ECO:0000256" key="12">
    <source>
        <dbReference type="ARBA" id="ARBA00023002"/>
    </source>
</evidence>
<comment type="catalytic activity">
    <reaction evidence="15 16">
        <text>UDP-N-acetyl-alpha-D-muramate + NADP(+) = UDP-N-acetyl-3-O-(1-carboxyvinyl)-alpha-D-glucosamine + NADPH + H(+)</text>
        <dbReference type="Rhea" id="RHEA:12248"/>
        <dbReference type="ChEBI" id="CHEBI:15378"/>
        <dbReference type="ChEBI" id="CHEBI:57783"/>
        <dbReference type="ChEBI" id="CHEBI:58349"/>
        <dbReference type="ChEBI" id="CHEBI:68483"/>
        <dbReference type="ChEBI" id="CHEBI:70757"/>
        <dbReference type="EC" id="1.3.1.98"/>
    </reaction>
</comment>
<evidence type="ECO:0000256" key="2">
    <source>
        <dbReference type="ARBA" id="ARBA00003921"/>
    </source>
</evidence>
<keyword evidence="5 16" id="KW-0963">Cytoplasm</keyword>